<dbReference type="InterPro" id="IPR038475">
    <property type="entry name" value="RecG_C_sf"/>
</dbReference>
<sequence length="446" mass="50879">MVNIKTLQDISTLSESVELECKLAAGRDGKGQLPKNFWPTYSSFANTRGGVILLGVKEKKGNFFLQGVVEPQRLVTSLFNHLNNPQKVSVNLLTDEDVQVITIEDRQLVLIQVPAASRQNKPIFLNGNPLQGNTFRRLHEGDRPCDDATVKRMLAEQVEDSRDRKILSGFDLHDIDIESLHRYRQMFSSLRPDHPWNALPDQEFLRVQGGFRQDRQSGEKGLTLAGLLMFGQWPSIQEAVPDYFVDYQEQGEDKGSHTRWLDRVIPDGTWSGNIFDFFLRISRKLTADLKVPFLLKGHVRQDDTLLHRALREALVNTLVHADYSDRASILIKKDPEGFLFRNPGLMRVPTEQALRGGESDCRNQTLHQLFLMINLGERAGSGLPKIRQGWESNGGTLCLFDTFTPYDQTRLEMLWSKSEEEKGKTPGKRWEKQPKRSSSFSQQHLP</sequence>
<dbReference type="Pfam" id="PF04326">
    <property type="entry name" value="SLFN_AlbA_2"/>
    <property type="match status" value="1"/>
</dbReference>
<feature type="domain" description="Schlafen AlbA-2" evidence="2">
    <location>
        <begin position="15"/>
        <end position="120"/>
    </location>
</feature>
<dbReference type="AlphaFoldDB" id="A0AAU8LU52"/>
<name>A0AAU8LU52_9BACT</name>
<gene>
    <name evidence="3" type="ORF">Q3M24_21435</name>
</gene>
<evidence type="ECO:0000259" key="2">
    <source>
        <dbReference type="Pfam" id="PF04326"/>
    </source>
</evidence>
<feature type="region of interest" description="Disordered" evidence="1">
    <location>
        <begin position="416"/>
        <end position="446"/>
    </location>
</feature>
<dbReference type="Gene3D" id="3.30.950.30">
    <property type="entry name" value="Schlafen, AAA domain"/>
    <property type="match status" value="1"/>
</dbReference>
<reference evidence="3" key="1">
    <citation type="journal article" date="2024" name="Syst. Appl. Microbiol.">
        <title>First single-strain enrichments of Electrothrix cable bacteria, description of E. aestuarii sp. nov. and E. rattekaaiensis sp. nov., and proposal of a cable bacteria taxonomy following the rules of the SeqCode.</title>
        <authorList>
            <person name="Plum-Jensen L.E."/>
            <person name="Schramm A."/>
            <person name="Marshall I.P.G."/>
        </authorList>
    </citation>
    <scope>NUCLEOTIDE SEQUENCE</scope>
    <source>
        <strain evidence="3">Rat1</strain>
    </source>
</reference>
<proteinExistence type="predicted"/>
<dbReference type="InterPro" id="IPR007421">
    <property type="entry name" value="Schlafen_AlbA_2_dom"/>
</dbReference>
<dbReference type="InterPro" id="IPR038461">
    <property type="entry name" value="Schlafen_AlbA_2_dom_sf"/>
</dbReference>
<accession>A0AAU8LU52</accession>
<dbReference type="Gene3D" id="3.30.565.60">
    <property type="match status" value="1"/>
</dbReference>
<dbReference type="EMBL" id="CP159373">
    <property type="protein sequence ID" value="XCN72817.1"/>
    <property type="molecule type" value="Genomic_DNA"/>
</dbReference>
<dbReference type="PANTHER" id="PTHR30595">
    <property type="entry name" value="GLPR-RELATED TRANSCRIPTIONAL REPRESSOR"/>
    <property type="match status" value="1"/>
</dbReference>
<dbReference type="KEGG" id="eaj:Q3M24_21435"/>
<dbReference type="PANTHER" id="PTHR30595:SF6">
    <property type="entry name" value="SCHLAFEN ALBA-2 DOMAIN-CONTAINING PROTEIN"/>
    <property type="match status" value="1"/>
</dbReference>
<protein>
    <submittedName>
        <fullName evidence="3">RNA-binding domain-containing protein</fullName>
    </submittedName>
</protein>
<organism evidence="3">
    <name type="scientific">Candidatus Electrothrix aestuarii</name>
    <dbReference type="NCBI Taxonomy" id="3062594"/>
    <lineage>
        <taxon>Bacteria</taxon>
        <taxon>Pseudomonadati</taxon>
        <taxon>Thermodesulfobacteriota</taxon>
        <taxon>Desulfobulbia</taxon>
        <taxon>Desulfobulbales</taxon>
        <taxon>Desulfobulbaceae</taxon>
        <taxon>Candidatus Electrothrix</taxon>
    </lineage>
</organism>
<feature type="compositionally biased region" description="Polar residues" evidence="1">
    <location>
        <begin position="436"/>
        <end position="446"/>
    </location>
</feature>
<evidence type="ECO:0000313" key="3">
    <source>
        <dbReference type="EMBL" id="XCN72817.1"/>
    </source>
</evidence>
<evidence type="ECO:0000256" key="1">
    <source>
        <dbReference type="SAM" id="MobiDB-lite"/>
    </source>
</evidence>
<reference evidence="3" key="2">
    <citation type="submission" date="2024-06" db="EMBL/GenBank/DDBJ databases">
        <authorList>
            <person name="Plum-Jensen L.E."/>
            <person name="Schramm A."/>
            <person name="Marshall I.P.G."/>
        </authorList>
    </citation>
    <scope>NUCLEOTIDE SEQUENCE</scope>
    <source>
        <strain evidence="3">Rat1</strain>
    </source>
</reference>
<dbReference type="Pfam" id="PF13749">
    <property type="entry name" value="HATPase_c_4"/>
    <property type="match status" value="1"/>
</dbReference>
<feature type="compositionally biased region" description="Basic and acidic residues" evidence="1">
    <location>
        <begin position="417"/>
        <end position="434"/>
    </location>
</feature>